<dbReference type="CDD" id="cd00190">
    <property type="entry name" value="Tryp_SPc"/>
    <property type="match status" value="1"/>
</dbReference>
<dbReference type="GeneID" id="109466695"/>
<dbReference type="PROSITE" id="PS00134">
    <property type="entry name" value="TRYPSIN_HIS"/>
    <property type="match status" value="1"/>
</dbReference>
<dbReference type="KEGG" id="bbel:109466695"/>
<dbReference type="SUPFAM" id="SSF49854">
    <property type="entry name" value="Spermadhesin, CUB domain"/>
    <property type="match status" value="1"/>
</dbReference>
<feature type="domain" description="Peptidase S1" evidence="8">
    <location>
        <begin position="161"/>
        <end position="396"/>
    </location>
</feature>
<dbReference type="Gene3D" id="2.60.120.290">
    <property type="entry name" value="Spermadhesin, CUB domain"/>
    <property type="match status" value="1"/>
</dbReference>
<dbReference type="InterPro" id="IPR043504">
    <property type="entry name" value="Peptidase_S1_PA_chymotrypsin"/>
</dbReference>
<dbReference type="InterPro" id="IPR000859">
    <property type="entry name" value="CUB_dom"/>
</dbReference>
<dbReference type="SUPFAM" id="SSF50494">
    <property type="entry name" value="Trypsin-like serine proteases"/>
    <property type="match status" value="1"/>
</dbReference>
<dbReference type="GO" id="GO:0006508">
    <property type="term" value="P:proteolysis"/>
    <property type="evidence" value="ECO:0007669"/>
    <property type="project" value="UniProtKB-KW"/>
</dbReference>
<dbReference type="Gene3D" id="2.40.10.10">
    <property type="entry name" value="Trypsin-like serine proteases"/>
    <property type="match status" value="1"/>
</dbReference>
<evidence type="ECO:0000259" key="8">
    <source>
        <dbReference type="PROSITE" id="PS50240"/>
    </source>
</evidence>
<dbReference type="PRINTS" id="PR00722">
    <property type="entry name" value="CHYMOTRYPSIN"/>
</dbReference>
<dbReference type="InterPro" id="IPR018114">
    <property type="entry name" value="TRYPSIN_HIS"/>
</dbReference>
<dbReference type="AlphaFoldDB" id="A0A6P4YCW2"/>
<dbReference type="FunFam" id="2.60.120.290:FF:000013">
    <property type="entry name" value="Membrane frizzled-related protein"/>
    <property type="match status" value="1"/>
</dbReference>
<feature type="chain" id="PRO_5027848083" evidence="6">
    <location>
        <begin position="17"/>
        <end position="399"/>
    </location>
</feature>
<dbReference type="CDD" id="cd00041">
    <property type="entry name" value="CUB"/>
    <property type="match status" value="1"/>
</dbReference>
<feature type="disulfide bond" evidence="5">
    <location>
        <begin position="19"/>
        <end position="46"/>
    </location>
</feature>
<dbReference type="Pfam" id="PF00089">
    <property type="entry name" value="Trypsin"/>
    <property type="match status" value="1"/>
</dbReference>
<dbReference type="GO" id="GO:0004252">
    <property type="term" value="F:serine-type endopeptidase activity"/>
    <property type="evidence" value="ECO:0007669"/>
    <property type="project" value="InterPro"/>
</dbReference>
<accession>A0A6P4YCW2</accession>
<evidence type="ECO:0000313" key="10">
    <source>
        <dbReference type="RefSeq" id="XP_019620004.1"/>
    </source>
</evidence>
<evidence type="ECO:0000313" key="9">
    <source>
        <dbReference type="Proteomes" id="UP000515135"/>
    </source>
</evidence>
<dbReference type="PANTHER" id="PTHR24252:SF7">
    <property type="entry name" value="HYALIN"/>
    <property type="match status" value="1"/>
</dbReference>
<evidence type="ECO:0000256" key="4">
    <source>
        <dbReference type="ARBA" id="ARBA00023157"/>
    </source>
</evidence>
<proteinExistence type="predicted"/>
<evidence type="ECO:0000256" key="2">
    <source>
        <dbReference type="ARBA" id="ARBA00022801"/>
    </source>
</evidence>
<dbReference type="InterPro" id="IPR001254">
    <property type="entry name" value="Trypsin_dom"/>
</dbReference>
<reference evidence="10" key="1">
    <citation type="submission" date="2025-08" db="UniProtKB">
        <authorList>
            <consortium name="RefSeq"/>
        </authorList>
    </citation>
    <scope>IDENTIFICATION</scope>
    <source>
        <tissue evidence="10">Gonad</tissue>
    </source>
</reference>
<sequence length="399" mass="42816">MFAIVTIIVLIVSANGQNCGESLSGPSGTFATPNYPNNNYPHNSNCQWDITVASGAKVLLQFNDFALEGPSVVHGDCVDFVEIYDLFAPNFLVGKWCGDDKPPLYLSASNSLIVRFKSDWLFKYPGFQASWSTFGGTTGTSTTTTAVDCGSPAISPSLARVVGGTTTVPNSWPWMASLAKHGAHACGGSLIAPGWILTAAHCFDGASYPSQWTVRLGSHNRESTDPHQQNIGIQRIVVHEGYNGASSSDNDIALLKLNHDATVNNYVSPVCVAPGEFPSQTTCYVTGWGDTNGVNFQIVMAAQLQQGEVEIIDWNTCNLASWYAGAVTSNMLCAGWPMGGTDACQNDSGGPLVCKSGRKWYQAGVVSWGYGCAQPNKPGVYTDVMKYQNWIQTKMAQYP</sequence>
<organism evidence="9 10">
    <name type="scientific">Branchiostoma belcheri</name>
    <name type="common">Amphioxus</name>
    <dbReference type="NCBI Taxonomy" id="7741"/>
    <lineage>
        <taxon>Eukaryota</taxon>
        <taxon>Metazoa</taxon>
        <taxon>Chordata</taxon>
        <taxon>Cephalochordata</taxon>
        <taxon>Leptocardii</taxon>
        <taxon>Amphioxiformes</taxon>
        <taxon>Branchiostomatidae</taxon>
        <taxon>Branchiostoma</taxon>
    </lineage>
</organism>
<evidence type="ECO:0000256" key="6">
    <source>
        <dbReference type="SAM" id="SignalP"/>
    </source>
</evidence>
<dbReference type="OrthoDB" id="10012881at2759"/>
<feature type="signal peptide" evidence="6">
    <location>
        <begin position="1"/>
        <end position="16"/>
    </location>
</feature>
<keyword evidence="2" id="KW-0378">Hydrolase</keyword>
<gene>
    <name evidence="10" type="primary">LOC109466695</name>
</gene>
<dbReference type="Proteomes" id="UP000515135">
    <property type="component" value="Unplaced"/>
</dbReference>
<feature type="domain" description="CUB" evidence="7">
    <location>
        <begin position="19"/>
        <end position="134"/>
    </location>
</feature>
<evidence type="ECO:0000259" key="7">
    <source>
        <dbReference type="PROSITE" id="PS01180"/>
    </source>
</evidence>
<dbReference type="PROSITE" id="PS01180">
    <property type="entry name" value="CUB"/>
    <property type="match status" value="1"/>
</dbReference>
<dbReference type="SMART" id="SM00042">
    <property type="entry name" value="CUB"/>
    <property type="match status" value="1"/>
</dbReference>
<evidence type="ECO:0000256" key="5">
    <source>
        <dbReference type="PROSITE-ProRule" id="PRU00059"/>
    </source>
</evidence>
<comment type="caution">
    <text evidence="5">Lacks conserved residue(s) required for the propagation of feature annotation.</text>
</comment>
<keyword evidence="6" id="KW-0732">Signal</keyword>
<keyword evidence="3" id="KW-0720">Serine protease</keyword>
<dbReference type="Pfam" id="PF00431">
    <property type="entry name" value="CUB"/>
    <property type="match status" value="1"/>
</dbReference>
<dbReference type="PANTHER" id="PTHR24252">
    <property type="entry name" value="ACROSIN-RELATED"/>
    <property type="match status" value="1"/>
</dbReference>
<evidence type="ECO:0000256" key="3">
    <source>
        <dbReference type="ARBA" id="ARBA00022825"/>
    </source>
</evidence>
<evidence type="ECO:0000256" key="1">
    <source>
        <dbReference type="ARBA" id="ARBA00022670"/>
    </source>
</evidence>
<dbReference type="InterPro" id="IPR001314">
    <property type="entry name" value="Peptidase_S1A"/>
</dbReference>
<keyword evidence="1" id="KW-0645">Protease</keyword>
<keyword evidence="9" id="KW-1185">Reference proteome</keyword>
<name>A0A6P4YCW2_BRABE</name>
<dbReference type="SMART" id="SM00020">
    <property type="entry name" value="Tryp_SPc"/>
    <property type="match status" value="1"/>
</dbReference>
<dbReference type="FunFam" id="2.40.10.10:FF:000003">
    <property type="entry name" value="Transmembrane serine protease 3"/>
    <property type="match status" value="1"/>
</dbReference>
<dbReference type="InterPro" id="IPR009003">
    <property type="entry name" value="Peptidase_S1_PA"/>
</dbReference>
<dbReference type="PROSITE" id="PS50240">
    <property type="entry name" value="TRYPSIN_DOM"/>
    <property type="match status" value="1"/>
</dbReference>
<keyword evidence="4 5" id="KW-1015">Disulfide bond</keyword>
<dbReference type="InterPro" id="IPR035914">
    <property type="entry name" value="Sperma_CUB_dom_sf"/>
</dbReference>
<protein>
    <submittedName>
        <fullName evidence="10">Cationic trypsin-3-like</fullName>
    </submittedName>
</protein>
<dbReference type="RefSeq" id="XP_019620004.1">
    <property type="nucleotide sequence ID" value="XM_019764445.1"/>
</dbReference>